<comment type="subunit">
    <text evidence="13">Homodimer.</text>
</comment>
<evidence type="ECO:0000256" key="6">
    <source>
        <dbReference type="ARBA" id="ARBA00022679"/>
    </source>
</evidence>
<comment type="domain">
    <text evidence="13">The last Arg residue of the ACP-binding site is essential for the weak association between ACP/AcpP and FabH.</text>
</comment>
<evidence type="ECO:0000313" key="16">
    <source>
        <dbReference type="EMBL" id="PIU41952.1"/>
    </source>
</evidence>
<dbReference type="HAMAP" id="MF_01815">
    <property type="entry name" value="FabH"/>
    <property type="match status" value="1"/>
</dbReference>
<keyword evidence="9 13" id="KW-0275">Fatty acid biosynthesis</keyword>
<evidence type="ECO:0000313" key="17">
    <source>
        <dbReference type="Proteomes" id="UP000230052"/>
    </source>
</evidence>
<evidence type="ECO:0000256" key="5">
    <source>
        <dbReference type="ARBA" id="ARBA00022516"/>
    </source>
</evidence>
<keyword evidence="5 13" id="KW-0444">Lipid biosynthesis</keyword>
<dbReference type="EMBL" id="PEWV01000025">
    <property type="protein sequence ID" value="PIU41952.1"/>
    <property type="molecule type" value="Genomic_DNA"/>
</dbReference>
<dbReference type="AlphaFoldDB" id="A0A2J0KTX4"/>
<dbReference type="GO" id="GO:0006633">
    <property type="term" value="P:fatty acid biosynthetic process"/>
    <property type="evidence" value="ECO:0007669"/>
    <property type="project" value="UniProtKB-UniRule"/>
</dbReference>
<keyword evidence="4 13" id="KW-0963">Cytoplasm</keyword>
<feature type="active site" evidence="13">
    <location>
        <position position="288"/>
    </location>
</feature>
<dbReference type="PANTHER" id="PTHR34069">
    <property type="entry name" value="3-OXOACYL-[ACYL-CARRIER-PROTEIN] SYNTHASE 3"/>
    <property type="match status" value="1"/>
</dbReference>
<evidence type="ECO:0000259" key="15">
    <source>
        <dbReference type="Pfam" id="PF08545"/>
    </source>
</evidence>
<comment type="subcellular location">
    <subcellularLocation>
        <location evidence="13">Cytoplasm</location>
    </subcellularLocation>
</comment>
<comment type="pathway">
    <text evidence="1 13">Lipid metabolism; fatty acid biosynthesis.</text>
</comment>
<dbReference type="UniPathway" id="UPA00094"/>
<proteinExistence type="inferred from homology"/>
<dbReference type="Proteomes" id="UP000230052">
    <property type="component" value="Unassembled WGS sequence"/>
</dbReference>
<dbReference type="GO" id="GO:0033818">
    <property type="term" value="F:beta-ketoacyl-acyl-carrier-protein synthase III activity"/>
    <property type="evidence" value="ECO:0007669"/>
    <property type="project" value="UniProtKB-UniRule"/>
</dbReference>
<keyword evidence="7 13" id="KW-0276">Fatty acid metabolism</keyword>
<evidence type="ECO:0000256" key="11">
    <source>
        <dbReference type="ARBA" id="ARBA00023315"/>
    </source>
</evidence>
<keyword evidence="10 13" id="KW-0511">Multifunctional enzyme</keyword>
<dbReference type="InterPro" id="IPR016039">
    <property type="entry name" value="Thiolase-like"/>
</dbReference>
<evidence type="ECO:0000256" key="9">
    <source>
        <dbReference type="ARBA" id="ARBA00023160"/>
    </source>
</evidence>
<evidence type="ECO:0000256" key="13">
    <source>
        <dbReference type="HAMAP-Rule" id="MF_01815"/>
    </source>
</evidence>
<evidence type="ECO:0000256" key="3">
    <source>
        <dbReference type="ARBA" id="ARBA00012333"/>
    </source>
</evidence>
<dbReference type="InterPro" id="IPR004655">
    <property type="entry name" value="FabH"/>
</dbReference>
<comment type="function">
    <text evidence="13">Catalyzes the condensation reaction of fatty acid synthesis by the addition to an acyl acceptor of two carbons from malonyl-ACP. Catalyzes the first condensation reaction which initiates fatty acid synthesis and may therefore play a role in governing the total rate of fatty acid production. Possesses both acetoacetyl-ACP synthase and acetyl transacylase activities. Its substrate specificity determines the biosynthesis of branched-chain and/or straight-chain of fatty acids.</text>
</comment>
<feature type="domain" description="Beta-ketoacyl-[acyl-carrier-protein] synthase III N-terminal" evidence="15">
    <location>
        <begin position="113"/>
        <end position="190"/>
    </location>
</feature>
<gene>
    <name evidence="13" type="primary">fabH</name>
    <name evidence="16" type="ORF">COS99_02460</name>
</gene>
<dbReference type="CDD" id="cd00830">
    <property type="entry name" value="KAS_III"/>
    <property type="match status" value="1"/>
</dbReference>
<evidence type="ECO:0000256" key="1">
    <source>
        <dbReference type="ARBA" id="ARBA00005194"/>
    </source>
</evidence>
<comment type="similarity">
    <text evidence="2 13">Belongs to the thiolase-like superfamily. FabH family.</text>
</comment>
<keyword evidence="8 13" id="KW-0443">Lipid metabolism</keyword>
<evidence type="ECO:0000256" key="4">
    <source>
        <dbReference type="ARBA" id="ARBA00022490"/>
    </source>
</evidence>
<dbReference type="InterPro" id="IPR013747">
    <property type="entry name" value="ACP_syn_III_C"/>
</dbReference>
<name>A0A2J0KTX4_9BACT</name>
<dbReference type="Gene3D" id="3.40.47.10">
    <property type="match status" value="1"/>
</dbReference>
<feature type="active site" evidence="13">
    <location>
        <position position="119"/>
    </location>
</feature>
<evidence type="ECO:0000256" key="8">
    <source>
        <dbReference type="ARBA" id="ARBA00023098"/>
    </source>
</evidence>
<dbReference type="GO" id="GO:0005737">
    <property type="term" value="C:cytoplasm"/>
    <property type="evidence" value="ECO:0007669"/>
    <property type="project" value="UniProtKB-SubCell"/>
</dbReference>
<sequence length="331" mass="35694">MEKGKPKDSVGIIGQGAYLPPKILTNADLEKMVDTTDEWIMTRTGIKERRIAADNVATSDMAVEAAKEALKEAKMKPEDLELIIVATITPDMQFPSTACIVQRKLNAPKATCFDVSAACSGFIFAMVTGEQFIKAGTFKNALIVGAEKMSSITDWQDRSTCVLFGDGAGACVLTKSDSKVILASYLGSNGWEADLLKLPAGGSAMPASHKTIDERLHYAKMSGSEVFKSAVRVMAEAANKVVEKCGLKCSDINCLIPHQANIRILLSVAKRMGLSEDRLYLNVEKYGNMSSASTAIAFYEAAKKGRLKKNDIVVLDAFGSGFVWGACAIKW</sequence>
<comment type="catalytic activity">
    <reaction evidence="12">
        <text>malonyl-[ACP] + acetyl-CoA + H(+) = 3-oxobutanoyl-[ACP] + CO2 + CoA</text>
        <dbReference type="Rhea" id="RHEA:12080"/>
        <dbReference type="Rhea" id="RHEA-COMP:9623"/>
        <dbReference type="Rhea" id="RHEA-COMP:9625"/>
        <dbReference type="ChEBI" id="CHEBI:15378"/>
        <dbReference type="ChEBI" id="CHEBI:16526"/>
        <dbReference type="ChEBI" id="CHEBI:57287"/>
        <dbReference type="ChEBI" id="CHEBI:57288"/>
        <dbReference type="ChEBI" id="CHEBI:78449"/>
        <dbReference type="ChEBI" id="CHEBI:78450"/>
        <dbReference type="EC" id="2.3.1.180"/>
    </reaction>
    <physiologicalReaction direction="left-to-right" evidence="12">
        <dbReference type="Rhea" id="RHEA:12081"/>
    </physiologicalReaction>
</comment>
<dbReference type="InterPro" id="IPR013751">
    <property type="entry name" value="ACP_syn_III_N"/>
</dbReference>
<evidence type="ECO:0000256" key="10">
    <source>
        <dbReference type="ARBA" id="ARBA00023268"/>
    </source>
</evidence>
<evidence type="ECO:0000256" key="7">
    <source>
        <dbReference type="ARBA" id="ARBA00022832"/>
    </source>
</evidence>
<feature type="active site" evidence="13">
    <location>
        <position position="258"/>
    </location>
</feature>
<dbReference type="NCBIfam" id="NF006829">
    <property type="entry name" value="PRK09352.1"/>
    <property type="match status" value="1"/>
</dbReference>
<dbReference type="SUPFAM" id="SSF53901">
    <property type="entry name" value="Thiolase-like"/>
    <property type="match status" value="1"/>
</dbReference>
<reference evidence="16 17" key="1">
    <citation type="submission" date="2017-09" db="EMBL/GenBank/DDBJ databases">
        <title>Depth-based differentiation of microbial function through sediment-hosted aquifers and enrichment of novel symbionts in the deep terrestrial subsurface.</title>
        <authorList>
            <person name="Probst A.J."/>
            <person name="Ladd B."/>
            <person name="Jarett J.K."/>
            <person name="Geller-Mcgrath D.E."/>
            <person name="Sieber C.M."/>
            <person name="Emerson J.B."/>
            <person name="Anantharaman K."/>
            <person name="Thomas B.C."/>
            <person name="Malmstrom R."/>
            <person name="Stieglmeier M."/>
            <person name="Klingl A."/>
            <person name="Woyke T."/>
            <person name="Ryan C.M."/>
            <person name="Banfield J.F."/>
        </authorList>
    </citation>
    <scope>NUCLEOTIDE SEQUENCE [LARGE SCALE GENOMIC DNA]</scope>
    <source>
        <strain evidence="16">CG07_land_8_20_14_0_80_42_15</strain>
    </source>
</reference>
<evidence type="ECO:0000256" key="12">
    <source>
        <dbReference type="ARBA" id="ARBA00051096"/>
    </source>
</evidence>
<dbReference type="FunFam" id="3.40.47.10:FF:000004">
    <property type="entry name" value="3-oxoacyl-[acyl-carrier-protein] synthase 3"/>
    <property type="match status" value="1"/>
</dbReference>
<organism evidence="16 17">
    <name type="scientific">Candidatus Aquitaenariimonas noxiae</name>
    <dbReference type="NCBI Taxonomy" id="1974741"/>
    <lineage>
        <taxon>Bacteria</taxon>
        <taxon>Pseudomonadati</taxon>
        <taxon>Candidatus Omnitrophota</taxon>
        <taxon>Candidatus Aquitaenariimonas</taxon>
    </lineage>
</organism>
<dbReference type="GO" id="GO:0044550">
    <property type="term" value="P:secondary metabolite biosynthetic process"/>
    <property type="evidence" value="ECO:0007669"/>
    <property type="project" value="TreeGrafter"/>
</dbReference>
<dbReference type="PANTHER" id="PTHR34069:SF2">
    <property type="entry name" value="BETA-KETOACYL-[ACYL-CARRIER-PROTEIN] SYNTHASE III"/>
    <property type="match status" value="1"/>
</dbReference>
<keyword evidence="11 13" id="KW-0012">Acyltransferase</keyword>
<evidence type="ECO:0000259" key="14">
    <source>
        <dbReference type="Pfam" id="PF08541"/>
    </source>
</evidence>
<dbReference type="EC" id="2.3.1.180" evidence="3 13"/>
<feature type="region of interest" description="ACP-binding" evidence="13">
    <location>
        <begin position="259"/>
        <end position="263"/>
    </location>
</feature>
<dbReference type="Pfam" id="PF08541">
    <property type="entry name" value="ACP_syn_III_C"/>
    <property type="match status" value="1"/>
</dbReference>
<keyword evidence="6 13" id="KW-0808">Transferase</keyword>
<evidence type="ECO:0000256" key="2">
    <source>
        <dbReference type="ARBA" id="ARBA00008642"/>
    </source>
</evidence>
<dbReference type="Pfam" id="PF08545">
    <property type="entry name" value="ACP_syn_III"/>
    <property type="match status" value="1"/>
</dbReference>
<comment type="caution">
    <text evidence="16">The sequence shown here is derived from an EMBL/GenBank/DDBJ whole genome shotgun (WGS) entry which is preliminary data.</text>
</comment>
<protein>
    <recommendedName>
        <fullName evidence="3 13">Beta-ketoacyl-[acyl-carrier-protein] synthase III</fullName>
        <shortName evidence="13">Beta-ketoacyl-ACP synthase III</shortName>
        <shortName evidence="13">KAS III</shortName>
        <ecNumber evidence="3 13">2.3.1.180</ecNumber>
    </recommendedName>
    <alternativeName>
        <fullName evidence="13">3-oxoacyl-[acyl-carrier-protein] synthase 3</fullName>
    </alternativeName>
    <alternativeName>
        <fullName evidence="13">3-oxoacyl-[acyl-carrier-protein] synthase III</fullName>
    </alternativeName>
</protein>
<dbReference type="GO" id="GO:0004315">
    <property type="term" value="F:3-oxoacyl-[acyl-carrier-protein] synthase activity"/>
    <property type="evidence" value="ECO:0007669"/>
    <property type="project" value="InterPro"/>
</dbReference>
<dbReference type="NCBIfam" id="TIGR00747">
    <property type="entry name" value="fabH"/>
    <property type="match status" value="1"/>
</dbReference>
<accession>A0A2J0KTX4</accession>
<feature type="domain" description="Beta-ketoacyl-[acyl-carrier-protein] synthase III C-terminal" evidence="14">
    <location>
        <begin position="243"/>
        <end position="331"/>
    </location>
</feature>